<feature type="compositionally biased region" description="Polar residues" evidence="1">
    <location>
        <begin position="192"/>
        <end position="203"/>
    </location>
</feature>
<feature type="compositionally biased region" description="Low complexity" evidence="1">
    <location>
        <begin position="216"/>
        <end position="229"/>
    </location>
</feature>
<accession>A0A9P3FYZ0</accession>
<dbReference type="Proteomes" id="UP000703269">
    <property type="component" value="Unassembled WGS sequence"/>
</dbReference>
<feature type="compositionally biased region" description="Low complexity" evidence="1">
    <location>
        <begin position="7"/>
        <end position="21"/>
    </location>
</feature>
<feature type="compositionally biased region" description="Polar residues" evidence="1">
    <location>
        <begin position="233"/>
        <end position="251"/>
    </location>
</feature>
<feature type="compositionally biased region" description="Low complexity" evidence="1">
    <location>
        <begin position="69"/>
        <end position="79"/>
    </location>
</feature>
<feature type="compositionally biased region" description="Polar residues" evidence="1">
    <location>
        <begin position="553"/>
        <end position="563"/>
    </location>
</feature>
<proteinExistence type="predicted"/>
<comment type="caution">
    <text evidence="2">The sequence shown here is derived from an EMBL/GenBank/DDBJ whole genome shotgun (WGS) entry which is preliminary data.</text>
</comment>
<feature type="region of interest" description="Disordered" evidence="1">
    <location>
        <begin position="153"/>
        <end position="173"/>
    </location>
</feature>
<feature type="compositionally biased region" description="Pro residues" evidence="1">
    <location>
        <begin position="23"/>
        <end position="34"/>
    </location>
</feature>
<evidence type="ECO:0000256" key="1">
    <source>
        <dbReference type="SAM" id="MobiDB-lite"/>
    </source>
</evidence>
<dbReference type="AlphaFoldDB" id="A0A9P3FYZ0"/>
<feature type="region of interest" description="Disordered" evidence="1">
    <location>
        <begin position="1"/>
        <end position="34"/>
    </location>
</feature>
<gene>
    <name evidence="2" type="ORF">PsYK624_008110</name>
</gene>
<dbReference type="OrthoDB" id="2757526at2759"/>
<feature type="compositionally biased region" description="Basic and acidic residues" evidence="1">
    <location>
        <begin position="299"/>
        <end position="308"/>
    </location>
</feature>
<feature type="region of interest" description="Disordered" evidence="1">
    <location>
        <begin position="275"/>
        <end position="478"/>
    </location>
</feature>
<feature type="region of interest" description="Disordered" evidence="1">
    <location>
        <begin position="69"/>
        <end position="106"/>
    </location>
</feature>
<evidence type="ECO:0000313" key="2">
    <source>
        <dbReference type="EMBL" id="GJE84735.1"/>
    </source>
</evidence>
<feature type="region of interest" description="Disordered" evidence="1">
    <location>
        <begin position="503"/>
        <end position="572"/>
    </location>
</feature>
<dbReference type="EMBL" id="BPQB01000001">
    <property type="protein sequence ID" value="GJE84735.1"/>
    <property type="molecule type" value="Genomic_DNA"/>
</dbReference>
<organism evidence="2 3">
    <name type="scientific">Phanerochaete sordida</name>
    <dbReference type="NCBI Taxonomy" id="48140"/>
    <lineage>
        <taxon>Eukaryota</taxon>
        <taxon>Fungi</taxon>
        <taxon>Dikarya</taxon>
        <taxon>Basidiomycota</taxon>
        <taxon>Agaricomycotina</taxon>
        <taxon>Agaricomycetes</taxon>
        <taxon>Polyporales</taxon>
        <taxon>Phanerochaetaceae</taxon>
        <taxon>Phanerochaete</taxon>
    </lineage>
</organism>
<name>A0A9P3FYZ0_9APHY</name>
<reference evidence="2 3" key="1">
    <citation type="submission" date="2021-08" db="EMBL/GenBank/DDBJ databases">
        <title>Draft Genome Sequence of Phanerochaete sordida strain YK-624.</title>
        <authorList>
            <person name="Mori T."/>
            <person name="Dohra H."/>
            <person name="Suzuki T."/>
            <person name="Kawagishi H."/>
            <person name="Hirai H."/>
        </authorList>
    </citation>
    <scope>NUCLEOTIDE SEQUENCE [LARGE SCALE GENOMIC DNA]</scope>
    <source>
        <strain evidence="2 3">YK-624</strain>
    </source>
</reference>
<feature type="region of interest" description="Disordered" evidence="1">
    <location>
        <begin position="192"/>
        <end position="251"/>
    </location>
</feature>
<feature type="compositionally biased region" description="Low complexity" evidence="1">
    <location>
        <begin position="519"/>
        <end position="531"/>
    </location>
</feature>
<feature type="compositionally biased region" description="Basic and acidic residues" evidence="1">
    <location>
        <begin position="532"/>
        <end position="546"/>
    </location>
</feature>
<feature type="compositionally biased region" description="Basic and acidic residues" evidence="1">
    <location>
        <begin position="368"/>
        <end position="382"/>
    </location>
</feature>
<feature type="compositionally biased region" description="Polar residues" evidence="1">
    <location>
        <begin position="275"/>
        <end position="290"/>
    </location>
</feature>
<feature type="compositionally biased region" description="Low complexity" evidence="1">
    <location>
        <begin position="321"/>
        <end position="337"/>
    </location>
</feature>
<sequence length="587" mass="62827">MRAAGFVPLSHSPVHHSSSLSGPPTPIHSPVPTPVDPPRFPPIVFFNPANVTTTSLWDYQRHLQYGLPTTTSKAPAASTQKDMKRQSARPSINPLPNIDLSTSSGALTSGTPSYSSLFSQAPSSRSSATSVYLSDLVSPDGDKSSKQGVYTHEAPAGEYPFPATPPRSRLHSHEGLAVPCGQKGVDSFTTSPCISSSTASGSMTPLAPSPALSVESLPHSSSGSKSLSPEPARSTSRPGRQTRTHSSSLSITELCQVSPRAWFIDNLMLPQSTAQSISSRDTNRNASSANLGAHSRGRRAPEAQHQESKSIAPVLPKNPDAVQAASELAGSAAQAQEVQARTGSPKMPSRAVAVEDETGRAKKREKHRGREKDRETDKEKERERRRKQKEKDNAKKAKRRSSSSPTASPPSSPASTTPSPGRGDKAKDRTRDSAKELSRVLKGKAPARPQFASIMFPPCHDQPGPAHTLGSPDPLLEYEREREDAGFARDAVLAHRERDRMDARFHGEKERRALRRSRVAAAPTAAYTSTYDRGRGRGLGRGERSGLRGRGASVSSLGAQSALSEGETAVQDELEDAAEQLIEPVVA</sequence>
<protein>
    <submittedName>
        <fullName evidence="2">Uncharacterized protein</fullName>
    </submittedName>
</protein>
<evidence type="ECO:0000313" key="3">
    <source>
        <dbReference type="Proteomes" id="UP000703269"/>
    </source>
</evidence>
<keyword evidence="3" id="KW-1185">Reference proteome</keyword>
<feature type="compositionally biased region" description="Basic and acidic residues" evidence="1">
    <location>
        <begin position="422"/>
        <end position="439"/>
    </location>
</feature>